<dbReference type="EMBL" id="JAADJF010000456">
    <property type="protein sequence ID" value="KAF4417060.1"/>
    <property type="molecule type" value="Genomic_DNA"/>
</dbReference>
<dbReference type="PRINTS" id="PR00081">
    <property type="entry name" value="GDHRDH"/>
</dbReference>
<dbReference type="GO" id="GO:0005975">
    <property type="term" value="P:carbohydrate metabolic process"/>
    <property type="evidence" value="ECO:0007669"/>
    <property type="project" value="InterPro"/>
</dbReference>
<sequence>MKSLFLPLMVLTTTVATPVSKITSLIKPGFAPTFIETFVGYPGSLPSSSNWIFDLGTSYPGGAERWGNNEFETYTKDPSNVHITEDQNLAITPRFNQGKWTSARIETQRSDFVAKEGGKLLVEARLKLGGAPASKMQGIWPAFWALGSEFRGNYTNWPMASEWDILEAINGESKMYSTIHCGFAPGGPCNEYSGIGSGGRDFSRGEFHTLGFMVDRSMCGDGKNASWRDESLNWFLDGKKIFNVTGATVGDKPSWVKLAHKEHFLLLNVAVGGNWPGPPNNATIDGPSVNMEVDYLTWLWTEQVSHLTRLPSLVWLRGGIGGISEQRVVDTPKPQRATAHASQMVRGDIHLFAHASSPKMELGDGDDLGTEKNATCPPELFDFSILDSSAYLFVIIIATDIFHIDCRVGAKNMAQTRSPAGFRDYIPPADAPRSIQLAESDTYQWADHRCSEPFMIGWMKAWKERYDQPYQGITTDGNVIPNIFRLADKNENFGAPIHAVKAAQNAINVASEEEREKLLKPVDAPEWRFWMNPEIYVFKHGVRLEEASKDLVAALHVLMQTSLSAEGYEKAHGCMKVNQFLGEVVNGTKVLNENSYNFVIFGTPSPEEPWGWQIFGHHLCMNCFMVGTQMVVSPVFMGAEPNVIDAGPHEGLELFVDQEQTALSLMQSLDPEIQKDVQIYKKLSGDEYPPGRWHRADQRHLGGAFQDNRIVPYEGVRVTTFSEPQQDAVRKLVKLSLNYLPVKALASHLEQIASHWDDTWFCWIGGFGDRDAFYYKVHSPVIMVEFDHHSGVFLNNKEPLPFHIHTLVRTPNGGSRGIRQAISIHLACEGFAKLEHGVEQAIAIKVDALDPQFGPKAIAEVVKRLETTVVDILVNNAVLADPTKALPVKDTTLDVFLEIMQANVYAPVSVTTALLPHLPDYGGRVINIPSVLAYQANNDPTVAYGASKTALQSYIRAFVETYSKLEKTTFNSVIVGLA</sequence>
<proteinExistence type="predicted"/>
<protein>
    <recommendedName>
        <fullName evidence="2">GH16 domain-containing protein</fullName>
    </recommendedName>
</protein>
<dbReference type="OrthoDB" id="4539697at2759"/>
<feature type="domain" description="GH16" evidence="2">
    <location>
        <begin position="39"/>
        <end position="295"/>
    </location>
</feature>
<dbReference type="Proteomes" id="UP000536711">
    <property type="component" value="Unassembled WGS sequence"/>
</dbReference>
<feature type="signal peptide" evidence="1">
    <location>
        <begin position="1"/>
        <end position="16"/>
    </location>
</feature>
<dbReference type="PANTHER" id="PTHR37489:SF1">
    <property type="entry name" value="DUF3500 DOMAIN-CONTAINING PROTEIN"/>
    <property type="match status" value="1"/>
</dbReference>
<dbReference type="InterPro" id="IPR000757">
    <property type="entry name" value="Beta-glucanase-like"/>
</dbReference>
<accession>A0A8H4JDP7</accession>
<dbReference type="Pfam" id="PF12006">
    <property type="entry name" value="DUF3500"/>
    <property type="match status" value="1"/>
</dbReference>
<evidence type="ECO:0000256" key="1">
    <source>
        <dbReference type="SAM" id="SignalP"/>
    </source>
</evidence>
<dbReference type="InterPro" id="IPR021889">
    <property type="entry name" value="DUF3500"/>
</dbReference>
<organism evidence="3 4">
    <name type="scientific">Fusarium acutatum</name>
    <dbReference type="NCBI Taxonomy" id="78861"/>
    <lineage>
        <taxon>Eukaryota</taxon>
        <taxon>Fungi</taxon>
        <taxon>Dikarya</taxon>
        <taxon>Ascomycota</taxon>
        <taxon>Pezizomycotina</taxon>
        <taxon>Sordariomycetes</taxon>
        <taxon>Hypocreomycetidae</taxon>
        <taxon>Hypocreales</taxon>
        <taxon>Nectriaceae</taxon>
        <taxon>Fusarium</taxon>
        <taxon>Fusarium fujikuroi species complex</taxon>
    </lineage>
</organism>
<dbReference type="Gene3D" id="2.60.120.200">
    <property type="match status" value="1"/>
</dbReference>
<dbReference type="Gene3D" id="3.40.50.720">
    <property type="entry name" value="NAD(P)-binding Rossmann-like Domain"/>
    <property type="match status" value="1"/>
</dbReference>
<dbReference type="AlphaFoldDB" id="A0A8H4JDP7"/>
<dbReference type="SUPFAM" id="SSF51735">
    <property type="entry name" value="NAD(P)-binding Rossmann-fold domains"/>
    <property type="match status" value="1"/>
</dbReference>
<evidence type="ECO:0000259" key="2">
    <source>
        <dbReference type="PROSITE" id="PS51762"/>
    </source>
</evidence>
<dbReference type="PRINTS" id="PR00080">
    <property type="entry name" value="SDRFAMILY"/>
</dbReference>
<dbReference type="Pfam" id="PF00106">
    <property type="entry name" value="adh_short"/>
    <property type="match status" value="1"/>
</dbReference>
<dbReference type="CDD" id="cd05233">
    <property type="entry name" value="SDR_c"/>
    <property type="match status" value="1"/>
</dbReference>
<name>A0A8H4JDP7_9HYPO</name>
<evidence type="ECO:0000313" key="3">
    <source>
        <dbReference type="EMBL" id="KAF4417060.1"/>
    </source>
</evidence>
<dbReference type="InterPro" id="IPR002347">
    <property type="entry name" value="SDR_fam"/>
</dbReference>
<evidence type="ECO:0000313" key="4">
    <source>
        <dbReference type="Proteomes" id="UP000536711"/>
    </source>
</evidence>
<gene>
    <name evidence="3" type="ORF">FACUT_12492</name>
</gene>
<dbReference type="InterPro" id="IPR013320">
    <property type="entry name" value="ConA-like_dom_sf"/>
</dbReference>
<dbReference type="InterPro" id="IPR036291">
    <property type="entry name" value="NAD(P)-bd_dom_sf"/>
</dbReference>
<comment type="caution">
    <text evidence="3">The sequence shown here is derived from an EMBL/GenBank/DDBJ whole genome shotgun (WGS) entry which is preliminary data.</text>
</comment>
<dbReference type="SUPFAM" id="SSF49899">
    <property type="entry name" value="Concanavalin A-like lectins/glucanases"/>
    <property type="match status" value="1"/>
</dbReference>
<dbReference type="GO" id="GO:0004553">
    <property type="term" value="F:hydrolase activity, hydrolyzing O-glycosyl compounds"/>
    <property type="evidence" value="ECO:0007669"/>
    <property type="project" value="InterPro"/>
</dbReference>
<dbReference type="CDD" id="cd02182">
    <property type="entry name" value="GH16_Strep_laminarinase_like"/>
    <property type="match status" value="1"/>
</dbReference>
<feature type="chain" id="PRO_5034477173" description="GH16 domain-containing protein" evidence="1">
    <location>
        <begin position="17"/>
        <end position="978"/>
    </location>
</feature>
<dbReference type="PANTHER" id="PTHR37489">
    <property type="entry name" value="DUF3500 DOMAIN-CONTAINING PROTEIN"/>
    <property type="match status" value="1"/>
</dbReference>
<keyword evidence="1" id="KW-0732">Signal</keyword>
<keyword evidence="4" id="KW-1185">Reference proteome</keyword>
<reference evidence="3 4" key="1">
    <citation type="submission" date="2020-01" db="EMBL/GenBank/DDBJ databases">
        <title>Identification and distribution of gene clusters putatively required for synthesis of sphingolipid metabolism inhibitors in phylogenetically diverse species of the filamentous fungus Fusarium.</title>
        <authorList>
            <person name="Kim H.-S."/>
            <person name="Busman M."/>
            <person name="Brown D.W."/>
            <person name="Divon H."/>
            <person name="Uhlig S."/>
            <person name="Proctor R.H."/>
        </authorList>
    </citation>
    <scope>NUCLEOTIDE SEQUENCE [LARGE SCALE GENOMIC DNA]</scope>
    <source>
        <strain evidence="3 4">NRRL 13308</strain>
    </source>
</reference>
<dbReference type="PROSITE" id="PS51762">
    <property type="entry name" value="GH16_2"/>
    <property type="match status" value="1"/>
</dbReference>